<keyword evidence="9" id="KW-1185">Reference proteome</keyword>
<evidence type="ECO:0000256" key="2">
    <source>
        <dbReference type="ARBA" id="ARBA00023012"/>
    </source>
</evidence>
<proteinExistence type="predicted"/>
<evidence type="ECO:0000256" key="6">
    <source>
        <dbReference type="PROSITE-ProRule" id="PRU00169"/>
    </source>
</evidence>
<dbReference type="GO" id="GO:0005829">
    <property type="term" value="C:cytosol"/>
    <property type="evidence" value="ECO:0007669"/>
    <property type="project" value="TreeGrafter"/>
</dbReference>
<dbReference type="InterPro" id="IPR001789">
    <property type="entry name" value="Sig_transdc_resp-reg_receiver"/>
</dbReference>
<dbReference type="OrthoDB" id="3197131at2"/>
<dbReference type="PANTHER" id="PTHR48111">
    <property type="entry name" value="REGULATOR OF RPOS"/>
    <property type="match status" value="1"/>
</dbReference>
<dbReference type="EMBL" id="QFKX01000002">
    <property type="protein sequence ID" value="PWH07006.1"/>
    <property type="molecule type" value="Genomic_DNA"/>
</dbReference>
<evidence type="ECO:0000313" key="8">
    <source>
        <dbReference type="EMBL" id="PWH07006.1"/>
    </source>
</evidence>
<dbReference type="Pfam" id="PF00072">
    <property type="entry name" value="Response_reg"/>
    <property type="match status" value="1"/>
</dbReference>
<dbReference type="InterPro" id="IPR011006">
    <property type="entry name" value="CheY-like_superfamily"/>
</dbReference>
<name>A0A2U2RMD0_9MICO</name>
<keyword evidence="2" id="KW-0902">Two-component regulatory system</keyword>
<sequence length="131" mass="14050">MGTATIIEDDDDIRRLLEVVLGQEGYEVSSAATGREGIALLTDAPPDLALVDVGLPDMEGYEVVRRARTAVSGTIVLLSARSQARDAQLGLEAGADEYLTKPFRPLRLREDLRRVVARGVTDDGQEPSASA</sequence>
<feature type="modified residue" description="4-aspartylphosphate" evidence="6">
    <location>
        <position position="52"/>
    </location>
</feature>
<dbReference type="PANTHER" id="PTHR48111:SF1">
    <property type="entry name" value="TWO-COMPONENT RESPONSE REGULATOR ORR33"/>
    <property type="match status" value="1"/>
</dbReference>
<evidence type="ECO:0000256" key="1">
    <source>
        <dbReference type="ARBA" id="ARBA00022553"/>
    </source>
</evidence>
<evidence type="ECO:0000256" key="5">
    <source>
        <dbReference type="ARBA" id="ARBA00023163"/>
    </source>
</evidence>
<dbReference type="Proteomes" id="UP000245590">
    <property type="component" value="Unassembled WGS sequence"/>
</dbReference>
<dbReference type="InterPro" id="IPR039420">
    <property type="entry name" value="WalR-like"/>
</dbReference>
<dbReference type="PROSITE" id="PS50110">
    <property type="entry name" value="RESPONSE_REGULATORY"/>
    <property type="match status" value="1"/>
</dbReference>
<dbReference type="CDD" id="cd17574">
    <property type="entry name" value="REC_OmpR"/>
    <property type="match status" value="1"/>
</dbReference>
<comment type="caution">
    <text evidence="8">The sequence shown here is derived from an EMBL/GenBank/DDBJ whole genome shotgun (WGS) entry which is preliminary data.</text>
</comment>
<dbReference type="GO" id="GO:0000156">
    <property type="term" value="F:phosphorelay response regulator activity"/>
    <property type="evidence" value="ECO:0007669"/>
    <property type="project" value="TreeGrafter"/>
</dbReference>
<evidence type="ECO:0000259" key="7">
    <source>
        <dbReference type="PROSITE" id="PS50110"/>
    </source>
</evidence>
<evidence type="ECO:0000313" key="9">
    <source>
        <dbReference type="Proteomes" id="UP000245590"/>
    </source>
</evidence>
<keyword evidence="5" id="KW-0804">Transcription</keyword>
<dbReference type="GO" id="GO:0006355">
    <property type="term" value="P:regulation of DNA-templated transcription"/>
    <property type="evidence" value="ECO:0007669"/>
    <property type="project" value="TreeGrafter"/>
</dbReference>
<gene>
    <name evidence="8" type="ORF">DEO23_05585</name>
</gene>
<protein>
    <recommendedName>
        <fullName evidence="7">Response regulatory domain-containing protein</fullName>
    </recommendedName>
</protein>
<feature type="domain" description="Response regulatory" evidence="7">
    <location>
        <begin position="3"/>
        <end position="116"/>
    </location>
</feature>
<evidence type="ECO:0000256" key="3">
    <source>
        <dbReference type="ARBA" id="ARBA00023015"/>
    </source>
</evidence>
<keyword evidence="4" id="KW-0238">DNA-binding</keyword>
<dbReference type="Gene3D" id="3.40.50.2300">
    <property type="match status" value="1"/>
</dbReference>
<dbReference type="GO" id="GO:0032993">
    <property type="term" value="C:protein-DNA complex"/>
    <property type="evidence" value="ECO:0007669"/>
    <property type="project" value="TreeGrafter"/>
</dbReference>
<evidence type="ECO:0000256" key="4">
    <source>
        <dbReference type="ARBA" id="ARBA00023125"/>
    </source>
</evidence>
<organism evidence="8 9">
    <name type="scientific">Brachybacterium endophyticum</name>
    <dbReference type="NCBI Taxonomy" id="2182385"/>
    <lineage>
        <taxon>Bacteria</taxon>
        <taxon>Bacillati</taxon>
        <taxon>Actinomycetota</taxon>
        <taxon>Actinomycetes</taxon>
        <taxon>Micrococcales</taxon>
        <taxon>Dermabacteraceae</taxon>
        <taxon>Brachybacterium</taxon>
    </lineage>
</organism>
<keyword evidence="3" id="KW-0805">Transcription regulation</keyword>
<dbReference type="AlphaFoldDB" id="A0A2U2RMD0"/>
<reference evidence="8 9" key="1">
    <citation type="submission" date="2018-05" db="EMBL/GenBank/DDBJ databases">
        <title>Brachybacterium sp. M1HQ-2T, whole genome shotgun sequence.</title>
        <authorList>
            <person name="Tuo L."/>
        </authorList>
    </citation>
    <scope>NUCLEOTIDE SEQUENCE [LARGE SCALE GENOMIC DNA]</scope>
    <source>
        <strain evidence="8 9">M1HQ-2</strain>
    </source>
</reference>
<dbReference type="SUPFAM" id="SSF52172">
    <property type="entry name" value="CheY-like"/>
    <property type="match status" value="1"/>
</dbReference>
<dbReference type="SMART" id="SM00448">
    <property type="entry name" value="REC"/>
    <property type="match status" value="1"/>
</dbReference>
<accession>A0A2U2RMD0</accession>
<keyword evidence="1 6" id="KW-0597">Phosphoprotein</keyword>
<dbReference type="GO" id="GO:0000976">
    <property type="term" value="F:transcription cis-regulatory region binding"/>
    <property type="evidence" value="ECO:0007669"/>
    <property type="project" value="TreeGrafter"/>
</dbReference>